<dbReference type="PIRSF" id="PIRSF006603">
    <property type="entry name" value="DinF"/>
    <property type="match status" value="1"/>
</dbReference>
<feature type="transmembrane region" description="Helical" evidence="7">
    <location>
        <begin position="393"/>
        <end position="413"/>
    </location>
</feature>
<feature type="transmembrane region" description="Helical" evidence="7">
    <location>
        <begin position="197"/>
        <end position="222"/>
    </location>
</feature>
<evidence type="ECO:0000313" key="9">
    <source>
        <dbReference type="Proteomes" id="UP000216339"/>
    </source>
</evidence>
<evidence type="ECO:0000256" key="4">
    <source>
        <dbReference type="ARBA" id="ARBA00022692"/>
    </source>
</evidence>
<dbReference type="PANTHER" id="PTHR43549:SF2">
    <property type="entry name" value="MULTIDRUG RESISTANCE PROTEIN NORM-RELATED"/>
    <property type="match status" value="1"/>
</dbReference>
<feature type="transmembrane region" description="Helical" evidence="7">
    <location>
        <begin position="101"/>
        <end position="122"/>
    </location>
</feature>
<dbReference type="RefSeq" id="WP_218830531.1">
    <property type="nucleotide sequence ID" value="NZ_MQWD01000001.1"/>
</dbReference>
<dbReference type="EMBL" id="MQWD01000001">
    <property type="protein sequence ID" value="PAP77837.1"/>
    <property type="molecule type" value="Genomic_DNA"/>
</dbReference>
<keyword evidence="9" id="KW-1185">Reference proteome</keyword>
<dbReference type="InterPro" id="IPR048279">
    <property type="entry name" value="MdtK-like"/>
</dbReference>
<dbReference type="GO" id="GO:0015297">
    <property type="term" value="F:antiporter activity"/>
    <property type="evidence" value="ECO:0007669"/>
    <property type="project" value="InterPro"/>
</dbReference>
<comment type="subcellular location">
    <subcellularLocation>
        <location evidence="1">Cell membrane</location>
        <topology evidence="1">Multi-pass membrane protein</topology>
    </subcellularLocation>
</comment>
<feature type="transmembrane region" description="Helical" evidence="7">
    <location>
        <begin position="142"/>
        <end position="163"/>
    </location>
</feature>
<comment type="caution">
    <text evidence="8">The sequence shown here is derived from an EMBL/GenBank/DDBJ whole genome shotgun (WGS) entry which is preliminary data.</text>
</comment>
<dbReference type="InterPro" id="IPR002528">
    <property type="entry name" value="MATE_fam"/>
</dbReference>
<feature type="transmembrane region" description="Helical" evidence="7">
    <location>
        <begin position="260"/>
        <end position="281"/>
    </location>
</feature>
<dbReference type="AlphaFoldDB" id="A0A271J3G5"/>
<dbReference type="GO" id="GO:0005886">
    <property type="term" value="C:plasma membrane"/>
    <property type="evidence" value="ECO:0007669"/>
    <property type="project" value="UniProtKB-SubCell"/>
</dbReference>
<feature type="transmembrane region" description="Helical" evidence="7">
    <location>
        <begin position="170"/>
        <end position="191"/>
    </location>
</feature>
<name>A0A271J3G5_9BACT</name>
<evidence type="ECO:0000313" key="8">
    <source>
        <dbReference type="EMBL" id="PAP77837.1"/>
    </source>
</evidence>
<keyword evidence="5 7" id="KW-1133">Transmembrane helix</keyword>
<keyword evidence="2" id="KW-0813">Transport</keyword>
<evidence type="ECO:0000256" key="5">
    <source>
        <dbReference type="ARBA" id="ARBA00022989"/>
    </source>
</evidence>
<keyword evidence="6 7" id="KW-0472">Membrane</keyword>
<evidence type="ECO:0000256" key="6">
    <source>
        <dbReference type="ARBA" id="ARBA00023136"/>
    </source>
</evidence>
<keyword evidence="4 7" id="KW-0812">Transmembrane</keyword>
<dbReference type="PANTHER" id="PTHR43549">
    <property type="entry name" value="MULTIDRUG RESISTANCE PROTEIN YPNP-RELATED"/>
    <property type="match status" value="1"/>
</dbReference>
<proteinExistence type="predicted"/>
<dbReference type="GO" id="GO:0042910">
    <property type="term" value="F:xenobiotic transmembrane transporter activity"/>
    <property type="evidence" value="ECO:0007669"/>
    <property type="project" value="InterPro"/>
</dbReference>
<feature type="transmembrane region" description="Helical" evidence="7">
    <location>
        <begin position="327"/>
        <end position="352"/>
    </location>
</feature>
<dbReference type="Pfam" id="PF01554">
    <property type="entry name" value="MatE"/>
    <property type="match status" value="2"/>
</dbReference>
<evidence type="ECO:0000256" key="2">
    <source>
        <dbReference type="ARBA" id="ARBA00022448"/>
    </source>
</evidence>
<dbReference type="CDD" id="cd13142">
    <property type="entry name" value="MATE_like_12"/>
    <property type="match status" value="1"/>
</dbReference>
<feature type="transmembrane region" description="Helical" evidence="7">
    <location>
        <begin position="364"/>
        <end position="386"/>
    </location>
</feature>
<organism evidence="8 9">
    <name type="scientific">Rubrivirga marina</name>
    <dbReference type="NCBI Taxonomy" id="1196024"/>
    <lineage>
        <taxon>Bacteria</taxon>
        <taxon>Pseudomonadati</taxon>
        <taxon>Rhodothermota</taxon>
        <taxon>Rhodothermia</taxon>
        <taxon>Rhodothermales</taxon>
        <taxon>Rubricoccaceae</taxon>
        <taxon>Rubrivirga</taxon>
    </lineage>
</organism>
<dbReference type="Proteomes" id="UP000216339">
    <property type="component" value="Unassembled WGS sequence"/>
</dbReference>
<evidence type="ECO:0000256" key="7">
    <source>
        <dbReference type="SAM" id="Phobius"/>
    </source>
</evidence>
<protein>
    <submittedName>
        <fullName evidence="8">MATE family efflux transporter</fullName>
    </submittedName>
</protein>
<feature type="transmembrane region" description="Helical" evidence="7">
    <location>
        <begin position="425"/>
        <end position="445"/>
    </location>
</feature>
<sequence>MPPSGRPSGQILQGPIAGSLLRLAGPVVLANVLQTVYQLTDTFWVGRLGAVAVAAVSFSFPVIFLFIAVGGGVTIAGTILVAQAEGRGDSREVDYVAGQTYAIVTLLSVALAAAGFVLAAPLLELMGADAEVLPPATEYLRLSYLGLPFVFGYFVFQALLRGVGDVKTPLYIVSGTVLLNFVLDPLFILGWGPVPQLGVAGAAAATIGTQGLAALVGTWLLLSGRRPIRVRLTDLRPDLDIARRIARLGFPASVDQAMRALGLTVLVTLVAGFGSESVAVYGVVTRIFSFVLIPALGLGIATSTVVGQNVGAGQRGRARRATSIGTWIAVGTMTAAGLLAFVFADAIVAAFVPGEPVVIEEGARFLRIMAPGWGLIGAQVVIGGGFSGAGRTYVSMLISIFSLWVLRFPVAWYLSTRLGWGTDGIWWAFPVSYAGGAALAVVWFLHVLRQPTGDEGVEEQAVAESTVERPFG</sequence>
<evidence type="ECO:0000256" key="1">
    <source>
        <dbReference type="ARBA" id="ARBA00004651"/>
    </source>
</evidence>
<reference evidence="8 9" key="1">
    <citation type="submission" date="2016-11" db="EMBL/GenBank/DDBJ databases">
        <title>Study of marine rhodopsin-containing bacteria.</title>
        <authorList>
            <person name="Yoshizawa S."/>
            <person name="Kumagai Y."/>
            <person name="Kogure K."/>
        </authorList>
    </citation>
    <scope>NUCLEOTIDE SEQUENCE [LARGE SCALE GENOMIC DNA]</scope>
    <source>
        <strain evidence="8 9">SAORIC-28</strain>
    </source>
</reference>
<evidence type="ECO:0000256" key="3">
    <source>
        <dbReference type="ARBA" id="ARBA00022475"/>
    </source>
</evidence>
<dbReference type="NCBIfam" id="TIGR00797">
    <property type="entry name" value="matE"/>
    <property type="match status" value="1"/>
</dbReference>
<feature type="transmembrane region" description="Helical" evidence="7">
    <location>
        <begin position="287"/>
        <end position="306"/>
    </location>
</feature>
<accession>A0A271J3G5</accession>
<feature type="transmembrane region" description="Helical" evidence="7">
    <location>
        <begin position="51"/>
        <end position="81"/>
    </location>
</feature>
<gene>
    <name evidence="8" type="ORF">BSZ37_16010</name>
</gene>
<keyword evidence="3" id="KW-1003">Cell membrane</keyword>
<dbReference type="InterPro" id="IPR052031">
    <property type="entry name" value="Membrane_Transporter-Flippase"/>
</dbReference>